<dbReference type="GO" id="GO:0000976">
    <property type="term" value="F:transcription cis-regulatory region binding"/>
    <property type="evidence" value="ECO:0007669"/>
    <property type="project" value="TreeGrafter"/>
</dbReference>
<feature type="domain" description="Myb-like" evidence="5">
    <location>
        <begin position="388"/>
        <end position="437"/>
    </location>
</feature>
<name>A0AAW0EC51_9AGAR</name>
<evidence type="ECO:0000256" key="1">
    <source>
        <dbReference type="ARBA" id="ARBA00004123"/>
    </source>
</evidence>
<comment type="subcellular location">
    <subcellularLocation>
        <location evidence="1">Nucleus</location>
    </subcellularLocation>
</comment>
<dbReference type="SUPFAM" id="SSF46689">
    <property type="entry name" value="Homeodomain-like"/>
    <property type="match status" value="2"/>
</dbReference>
<protein>
    <submittedName>
        <fullName evidence="7">Carbohydrate esterase family 9 protein</fullName>
    </submittedName>
</protein>
<dbReference type="InterPro" id="IPR001005">
    <property type="entry name" value="SANT/Myb"/>
</dbReference>
<feature type="compositionally biased region" description="Polar residues" evidence="4">
    <location>
        <begin position="244"/>
        <end position="256"/>
    </location>
</feature>
<feature type="domain" description="Myb-like" evidence="5">
    <location>
        <begin position="440"/>
        <end position="499"/>
    </location>
</feature>
<dbReference type="EMBL" id="JAWWNJ010000002">
    <property type="protein sequence ID" value="KAK7061905.1"/>
    <property type="molecule type" value="Genomic_DNA"/>
</dbReference>
<feature type="domain" description="HTH myb-type" evidence="6">
    <location>
        <begin position="388"/>
        <end position="441"/>
    </location>
</feature>
<dbReference type="InterPro" id="IPR009057">
    <property type="entry name" value="Homeodomain-like_sf"/>
</dbReference>
<dbReference type="PANTHER" id="PTHR46380:SF2">
    <property type="entry name" value="CYCLIN-D-BINDING MYB-LIKE TRANSCRIPTION FACTOR 1"/>
    <property type="match status" value="1"/>
</dbReference>
<evidence type="ECO:0000313" key="7">
    <source>
        <dbReference type="EMBL" id="KAK7061905.1"/>
    </source>
</evidence>
<dbReference type="PROSITE" id="PS50090">
    <property type="entry name" value="MYB_LIKE"/>
    <property type="match status" value="2"/>
</dbReference>
<dbReference type="Gene3D" id="3.20.20.140">
    <property type="entry name" value="Metal-dependent hydrolases"/>
    <property type="match status" value="2"/>
</dbReference>
<dbReference type="InterPro" id="IPR011059">
    <property type="entry name" value="Metal-dep_hydrolase_composite"/>
</dbReference>
<proteinExistence type="predicted"/>
<evidence type="ECO:0000256" key="3">
    <source>
        <dbReference type="ARBA" id="ARBA00023242"/>
    </source>
</evidence>
<dbReference type="Proteomes" id="UP001362999">
    <property type="component" value="Unassembled WGS sequence"/>
</dbReference>
<keyword evidence="2" id="KW-0238">DNA-binding</keyword>
<reference evidence="7 8" key="1">
    <citation type="journal article" date="2024" name="J Genomics">
        <title>Draft genome sequencing and assembly of Favolaschia claudopus CIRM-BRFM 2984 isolated from oak limbs.</title>
        <authorList>
            <person name="Navarro D."/>
            <person name="Drula E."/>
            <person name="Chaduli D."/>
            <person name="Cazenave R."/>
            <person name="Ahrendt S."/>
            <person name="Wang J."/>
            <person name="Lipzen A."/>
            <person name="Daum C."/>
            <person name="Barry K."/>
            <person name="Grigoriev I.V."/>
            <person name="Favel A."/>
            <person name="Rosso M.N."/>
            <person name="Martin F."/>
        </authorList>
    </citation>
    <scope>NUCLEOTIDE SEQUENCE [LARGE SCALE GENOMIC DNA]</scope>
    <source>
        <strain evidence="7 8">CIRM-BRFM 2984</strain>
    </source>
</reference>
<accession>A0AAW0EC51</accession>
<dbReference type="GO" id="GO:0016810">
    <property type="term" value="F:hydrolase activity, acting on carbon-nitrogen (but not peptide) bonds"/>
    <property type="evidence" value="ECO:0007669"/>
    <property type="project" value="InterPro"/>
</dbReference>
<feature type="compositionally biased region" description="Polar residues" evidence="4">
    <location>
        <begin position="182"/>
        <end position="199"/>
    </location>
</feature>
<gene>
    <name evidence="7" type="ORF">R3P38DRAFT_2596734</name>
</gene>
<dbReference type="Pfam" id="PF07969">
    <property type="entry name" value="Amidohydro_3"/>
    <property type="match status" value="1"/>
</dbReference>
<evidence type="ECO:0000256" key="4">
    <source>
        <dbReference type="SAM" id="MobiDB-lite"/>
    </source>
</evidence>
<dbReference type="Pfam" id="PF00249">
    <property type="entry name" value="Myb_DNA-binding"/>
    <property type="match status" value="2"/>
</dbReference>
<dbReference type="InterPro" id="IPR032466">
    <property type="entry name" value="Metal_Hydrolase"/>
</dbReference>
<dbReference type="GO" id="GO:0005634">
    <property type="term" value="C:nucleus"/>
    <property type="evidence" value="ECO:0007669"/>
    <property type="project" value="UniProtKB-SubCell"/>
</dbReference>
<dbReference type="InterPro" id="IPR051651">
    <property type="entry name" value="DMTF1_DNA-bind_reg"/>
</dbReference>
<evidence type="ECO:0000256" key="2">
    <source>
        <dbReference type="ARBA" id="ARBA00023125"/>
    </source>
</evidence>
<organism evidence="7 8">
    <name type="scientific">Favolaschia claudopus</name>
    <dbReference type="NCBI Taxonomy" id="2862362"/>
    <lineage>
        <taxon>Eukaryota</taxon>
        <taxon>Fungi</taxon>
        <taxon>Dikarya</taxon>
        <taxon>Basidiomycota</taxon>
        <taxon>Agaricomycotina</taxon>
        <taxon>Agaricomycetes</taxon>
        <taxon>Agaricomycetidae</taxon>
        <taxon>Agaricales</taxon>
        <taxon>Marasmiineae</taxon>
        <taxon>Mycenaceae</taxon>
        <taxon>Favolaschia</taxon>
    </lineage>
</organism>
<dbReference type="PANTHER" id="PTHR46380">
    <property type="entry name" value="CYCLIN-D-BINDING MYB-LIKE TRANSCRIPTION FACTOR 1"/>
    <property type="match status" value="1"/>
</dbReference>
<dbReference type="PROSITE" id="PS51294">
    <property type="entry name" value="HTH_MYB"/>
    <property type="match status" value="1"/>
</dbReference>
<dbReference type="Gene3D" id="1.10.10.60">
    <property type="entry name" value="Homeodomain-like"/>
    <property type="match status" value="2"/>
</dbReference>
<dbReference type="SUPFAM" id="SSF51338">
    <property type="entry name" value="Composite domain of metallo-dependent hydrolases"/>
    <property type="match status" value="1"/>
</dbReference>
<sequence>MAETDLFPTNSILSEHKKKKRHREGPDEGHVEDDESDRKRRKKHREAGDPLVAESSSIDASAAVKEKKKKKKDKTGRGDTSADVAEQQADDIATDAPGETTSPKEKKKKRKKRESEGMTGDAGMAVESDVQHAKDRKKQKKRQEEHPIPDPLANSFTASFDDPVDPSAKQKKKKKSKAQQPVDASSSSLLSQHVPNDSFTAPEYITLPNNPPSFFPGFPDLTFDGSNEDILRTLQGLDMSLMTGIQSTSSQPPAHTSGSAVSGGESSKKKKKRQTALALTQSSSSDITAAHAELLSSKWLSTKQLAELAKSEGLVYKKGKFSAIEAKQVDDALEKYKVTRGLSEDSLNALIFPGDGQRKDKEFWAEITSAVPQRPLIAVYHYARRAHHPMKGQGNWKPEEDANLIQAVASLGQRWQEVSSRVGRTAADCRDRYRNHIVNRDKRVFGVWTSEEEAKLTQIVTEMQEGKDLDNDVFWNVVAEKMDGTRTRAQCRIKWTDSLSKKYKTEGASNARWSARDAVMLIQRVDALNVRDDTEISWKNISDAEWNLWSGHVMQRRFQTMKKGIKGYEDMTHSGTRHVFVTPPGPSIRAEEIRLKCQTIQSSPGPSPFFLKREVSDRFEIGTNSTLITNATILVGKGNETSIRHGDLYLDKGIVKAIGSLSYLKQANILNLTVINANEAWVTPGLVDLDTHLGLMSAPFMSGALDASSTKGPTLPWLRNIDGLNPHDEGMQLAIAGGVTSAQILARNSNNIAGQTVIVKLRQTSEGSPLSMVVEPPDNLNKSADSTRWRHIQQACGEVPSEYGNRPDAIWALRAAYARAQNIRAAQDAYCRQAEANAWDAVDVFPENLQYESLVDVLRGKVKVTTQCQGAVDIDALVRLTNEFEFSIASIQHASEAWLVPGLVNRTWGGPPTIALFATNYRYDSSSYRGSEFAPRVLTDAGITVAMKSAHPVVDSRYLLQEAQRANYYGLDSFLALASVTSIPAAAIGLDHRIGSLHEGADADVVMWDSNPLQLGATPVRVWIDGILQIPLPPRIDRDSAINEGIGKEGEQWRRFPSVPKWENERKKAIQWEGLPPLMPRKQGGNIVFLNVKDVWTRKGAMRPASNSHSNLVNITVKGGRIVCFGDDAACPLESVEESLDLDGGHIAPGMMTFGSSLGLEEISSEPSTGDGSLYNPFIEPVPPILNDPAALASAAEALMFGTRSALTAYRFGVTSATVSGTSSGDARNIISGLSTTISTGASHAMERGAIIQKYTALHVAIRRPDPISKTRQVSVSNQIAGLRRLLLGWETQETDTKRWFKKAAEGVIPLVIDVGSADIMATLLILKTEVENQLGTRMRMVFSGAAEAHILAPEIRNANVGVILDAKPGVGVWDDRRALPGLPLTNDTTLAVLFKEGVKLGLRCREAQDARNMLFNLTWAMLASNGVIKKKEAYALVSSNLQDLLGVVTEDVGDLVAYAGGGPFDMSSKTVAVISASRGVVDVF</sequence>
<feature type="region of interest" description="Disordered" evidence="4">
    <location>
        <begin position="244"/>
        <end position="278"/>
    </location>
</feature>
<dbReference type="InterPro" id="IPR013108">
    <property type="entry name" value="Amidohydro_3"/>
</dbReference>
<feature type="region of interest" description="Disordered" evidence="4">
    <location>
        <begin position="1"/>
        <end position="205"/>
    </location>
</feature>
<dbReference type="CDD" id="cd00167">
    <property type="entry name" value="SANT"/>
    <property type="match status" value="2"/>
</dbReference>
<evidence type="ECO:0000259" key="6">
    <source>
        <dbReference type="PROSITE" id="PS51294"/>
    </source>
</evidence>
<dbReference type="GO" id="GO:0003700">
    <property type="term" value="F:DNA-binding transcription factor activity"/>
    <property type="evidence" value="ECO:0007669"/>
    <property type="project" value="TreeGrafter"/>
</dbReference>
<comment type="caution">
    <text evidence="7">The sequence shown here is derived from an EMBL/GenBank/DDBJ whole genome shotgun (WGS) entry which is preliminary data.</text>
</comment>
<evidence type="ECO:0000313" key="8">
    <source>
        <dbReference type="Proteomes" id="UP001362999"/>
    </source>
</evidence>
<keyword evidence="3" id="KW-0539">Nucleus</keyword>
<dbReference type="SMART" id="SM00717">
    <property type="entry name" value="SANT"/>
    <property type="match status" value="3"/>
</dbReference>
<dbReference type="SUPFAM" id="SSF51556">
    <property type="entry name" value="Metallo-dependent hydrolases"/>
    <property type="match status" value="1"/>
</dbReference>
<evidence type="ECO:0000259" key="5">
    <source>
        <dbReference type="PROSITE" id="PS50090"/>
    </source>
</evidence>
<dbReference type="InterPro" id="IPR017930">
    <property type="entry name" value="Myb_dom"/>
</dbReference>
<keyword evidence="8" id="KW-1185">Reference proteome</keyword>